<dbReference type="PANTHER" id="PTHR45762">
    <property type="entry name" value="ZINC FINGER RNA-BINDING PROTEIN"/>
    <property type="match status" value="1"/>
</dbReference>
<dbReference type="InterPro" id="IPR003604">
    <property type="entry name" value="Matrin/U1-like-C_Znf_C2H2"/>
</dbReference>
<dbReference type="InterPro" id="IPR036236">
    <property type="entry name" value="Znf_C2H2_sf"/>
</dbReference>
<evidence type="ECO:0000313" key="3">
    <source>
        <dbReference type="EMBL" id="MEQ2167317.1"/>
    </source>
</evidence>
<gene>
    <name evidence="3" type="ORF">GOODEAATRI_002917</name>
</gene>
<organism evidence="3 4">
    <name type="scientific">Goodea atripinnis</name>
    <dbReference type="NCBI Taxonomy" id="208336"/>
    <lineage>
        <taxon>Eukaryota</taxon>
        <taxon>Metazoa</taxon>
        <taxon>Chordata</taxon>
        <taxon>Craniata</taxon>
        <taxon>Vertebrata</taxon>
        <taxon>Euteleostomi</taxon>
        <taxon>Actinopterygii</taxon>
        <taxon>Neopterygii</taxon>
        <taxon>Teleostei</taxon>
        <taxon>Neoteleostei</taxon>
        <taxon>Acanthomorphata</taxon>
        <taxon>Ovalentaria</taxon>
        <taxon>Atherinomorphae</taxon>
        <taxon>Cyprinodontiformes</taxon>
        <taxon>Goodeidae</taxon>
        <taxon>Goodea</taxon>
    </lineage>
</organism>
<protein>
    <recommendedName>
        <fullName evidence="2">U1-type domain-containing protein</fullName>
    </recommendedName>
</protein>
<sequence length="147" mass="16081">MVTTSTVNSYKKPAFHQNKLQRPKGPPKQSQLHYCDICKISCAGPQTQLRCELCDVSCTGVDAYAAHIRGAKHQKVGNFFLRPLTTNKPACAPVAAPGTAVAVKVEEPVQLPVQKMEPQTEDERGGGQGDVQPVGHDYVEEVRGKWR</sequence>
<dbReference type="SMART" id="SM00451">
    <property type="entry name" value="ZnF_U1"/>
    <property type="match status" value="1"/>
</dbReference>
<name>A0ABV0N7E3_9TELE</name>
<evidence type="ECO:0000256" key="1">
    <source>
        <dbReference type="SAM" id="MobiDB-lite"/>
    </source>
</evidence>
<dbReference type="SUPFAM" id="SSF57667">
    <property type="entry name" value="beta-beta-alpha zinc fingers"/>
    <property type="match status" value="1"/>
</dbReference>
<feature type="compositionally biased region" description="Basic and acidic residues" evidence="1">
    <location>
        <begin position="137"/>
        <end position="147"/>
    </location>
</feature>
<dbReference type="EMBL" id="JAHRIO010030093">
    <property type="protein sequence ID" value="MEQ2167317.1"/>
    <property type="molecule type" value="Genomic_DNA"/>
</dbReference>
<evidence type="ECO:0000313" key="4">
    <source>
        <dbReference type="Proteomes" id="UP001476798"/>
    </source>
</evidence>
<dbReference type="PANTHER" id="PTHR45762:SF2">
    <property type="entry name" value="ZINC FINGER RNA-BINDING PROTEIN 2"/>
    <property type="match status" value="1"/>
</dbReference>
<comment type="caution">
    <text evidence="3">The sequence shown here is derived from an EMBL/GenBank/DDBJ whole genome shotgun (WGS) entry which is preliminary data.</text>
</comment>
<accession>A0ABV0N7E3</accession>
<dbReference type="Pfam" id="PF12874">
    <property type="entry name" value="zf-met"/>
    <property type="match status" value="1"/>
</dbReference>
<feature type="region of interest" description="Disordered" evidence="1">
    <location>
        <begin position="112"/>
        <end position="147"/>
    </location>
</feature>
<feature type="domain" description="U1-type" evidence="2">
    <location>
        <begin position="46"/>
        <end position="80"/>
    </location>
</feature>
<proteinExistence type="predicted"/>
<evidence type="ECO:0000259" key="2">
    <source>
        <dbReference type="SMART" id="SM00451"/>
    </source>
</evidence>
<dbReference type="Gene3D" id="3.30.160.60">
    <property type="entry name" value="Classic Zinc Finger"/>
    <property type="match status" value="1"/>
</dbReference>
<dbReference type="InterPro" id="IPR013087">
    <property type="entry name" value="Znf_C2H2_type"/>
</dbReference>
<reference evidence="3 4" key="1">
    <citation type="submission" date="2021-06" db="EMBL/GenBank/DDBJ databases">
        <authorList>
            <person name="Palmer J.M."/>
        </authorList>
    </citation>
    <scope>NUCLEOTIDE SEQUENCE [LARGE SCALE GENOMIC DNA]</scope>
    <source>
        <strain evidence="3 4">GA_2019</strain>
        <tissue evidence="3">Muscle</tissue>
    </source>
</reference>
<dbReference type="Proteomes" id="UP001476798">
    <property type="component" value="Unassembled WGS sequence"/>
</dbReference>
<keyword evidence="4" id="KW-1185">Reference proteome</keyword>